<name>A0A0F9JEA0_9ZZZZ</name>
<comment type="caution">
    <text evidence="1">The sequence shown here is derived from an EMBL/GenBank/DDBJ whole genome shotgun (WGS) entry which is preliminary data.</text>
</comment>
<proteinExistence type="predicted"/>
<gene>
    <name evidence="1" type="ORF">LCGC14_1766700</name>
</gene>
<evidence type="ECO:0000313" key="1">
    <source>
        <dbReference type="EMBL" id="KKM04191.1"/>
    </source>
</evidence>
<reference evidence="1" key="1">
    <citation type="journal article" date="2015" name="Nature">
        <title>Complex archaea that bridge the gap between prokaryotes and eukaryotes.</title>
        <authorList>
            <person name="Spang A."/>
            <person name="Saw J.H."/>
            <person name="Jorgensen S.L."/>
            <person name="Zaremba-Niedzwiedzka K."/>
            <person name="Martijn J."/>
            <person name="Lind A.E."/>
            <person name="van Eijk R."/>
            <person name="Schleper C."/>
            <person name="Guy L."/>
            <person name="Ettema T.J."/>
        </authorList>
    </citation>
    <scope>NUCLEOTIDE SEQUENCE</scope>
</reference>
<protein>
    <submittedName>
        <fullName evidence="1">Uncharacterized protein</fullName>
    </submittedName>
</protein>
<organism evidence="1">
    <name type="scientific">marine sediment metagenome</name>
    <dbReference type="NCBI Taxonomy" id="412755"/>
    <lineage>
        <taxon>unclassified sequences</taxon>
        <taxon>metagenomes</taxon>
        <taxon>ecological metagenomes</taxon>
    </lineage>
</organism>
<feature type="non-terminal residue" evidence="1">
    <location>
        <position position="1"/>
    </location>
</feature>
<dbReference type="EMBL" id="LAZR01016511">
    <property type="protein sequence ID" value="KKM04191.1"/>
    <property type="molecule type" value="Genomic_DNA"/>
</dbReference>
<sequence length="28" mass="3451">DCDTILKILEEEYLKKDLNYGRRLCCRF</sequence>
<dbReference type="AlphaFoldDB" id="A0A0F9JEA0"/>
<accession>A0A0F9JEA0</accession>